<evidence type="ECO:0000256" key="1">
    <source>
        <dbReference type="SAM" id="Phobius"/>
    </source>
</evidence>
<dbReference type="AlphaFoldDB" id="W7WXE9"/>
<sequence length="102" mass="12691">MYKKQTKKQNFIFYFHLLRFFLFFIIIFQFFIVIKLEMKVFHAQVLLYHNVLNYLLLYSTQSIIILVIEQNRNTRTYKCTQNTTQNQFLICIFIYIFCFLFI</sequence>
<keyword evidence="1" id="KW-1133">Transmembrane helix</keyword>
<feature type="transmembrane region" description="Helical" evidence="1">
    <location>
        <begin position="46"/>
        <end position="68"/>
    </location>
</feature>
<keyword evidence="1 2" id="KW-0812">Transmembrane</keyword>
<organism evidence="2 3">
    <name type="scientific">Tetrahymena thermophila (strain SB210)</name>
    <dbReference type="NCBI Taxonomy" id="312017"/>
    <lineage>
        <taxon>Eukaryota</taxon>
        <taxon>Sar</taxon>
        <taxon>Alveolata</taxon>
        <taxon>Ciliophora</taxon>
        <taxon>Intramacronucleata</taxon>
        <taxon>Oligohymenophorea</taxon>
        <taxon>Hymenostomatida</taxon>
        <taxon>Tetrahymenina</taxon>
        <taxon>Tetrahymenidae</taxon>
        <taxon>Tetrahymena</taxon>
    </lineage>
</organism>
<dbReference type="InParanoid" id="W7WXE9"/>
<name>W7WXE9_TETTS</name>
<dbReference type="KEGG" id="tet:TTHERM_000711979"/>
<evidence type="ECO:0000313" key="2">
    <source>
        <dbReference type="EMBL" id="EWS71480.1"/>
    </source>
</evidence>
<dbReference type="EMBL" id="GG662338">
    <property type="protein sequence ID" value="EWS71480.1"/>
    <property type="molecule type" value="Genomic_DNA"/>
</dbReference>
<proteinExistence type="predicted"/>
<feature type="transmembrane region" description="Helical" evidence="1">
    <location>
        <begin position="12"/>
        <end position="34"/>
    </location>
</feature>
<keyword evidence="1" id="KW-0472">Membrane</keyword>
<gene>
    <name evidence="2" type="ORF">TTHERM_000711979</name>
</gene>
<protein>
    <submittedName>
        <fullName evidence="2">Transmembrane protein, putative</fullName>
    </submittedName>
</protein>
<dbReference type="RefSeq" id="XP_012655983.1">
    <property type="nucleotide sequence ID" value="XM_012800529.1"/>
</dbReference>
<dbReference type="Proteomes" id="UP000009168">
    <property type="component" value="Unassembled WGS sequence"/>
</dbReference>
<evidence type="ECO:0000313" key="3">
    <source>
        <dbReference type="Proteomes" id="UP000009168"/>
    </source>
</evidence>
<keyword evidence="3" id="KW-1185">Reference proteome</keyword>
<accession>W7WXE9</accession>
<reference evidence="3" key="1">
    <citation type="journal article" date="2006" name="PLoS Biol.">
        <title>Macronuclear genome sequence of the ciliate Tetrahymena thermophila, a model eukaryote.</title>
        <authorList>
            <person name="Eisen J.A."/>
            <person name="Coyne R.S."/>
            <person name="Wu M."/>
            <person name="Wu D."/>
            <person name="Thiagarajan M."/>
            <person name="Wortman J.R."/>
            <person name="Badger J.H."/>
            <person name="Ren Q."/>
            <person name="Amedeo P."/>
            <person name="Jones K.M."/>
            <person name="Tallon L.J."/>
            <person name="Delcher A.L."/>
            <person name="Salzberg S.L."/>
            <person name="Silva J.C."/>
            <person name="Haas B.J."/>
            <person name="Majoros W.H."/>
            <person name="Farzad M."/>
            <person name="Carlton J.M."/>
            <person name="Smith R.K. Jr."/>
            <person name="Garg J."/>
            <person name="Pearlman R.E."/>
            <person name="Karrer K.M."/>
            <person name="Sun L."/>
            <person name="Manning G."/>
            <person name="Elde N.C."/>
            <person name="Turkewitz A.P."/>
            <person name="Asai D.J."/>
            <person name="Wilkes D.E."/>
            <person name="Wang Y."/>
            <person name="Cai H."/>
            <person name="Collins K."/>
            <person name="Stewart B.A."/>
            <person name="Lee S.R."/>
            <person name="Wilamowska K."/>
            <person name="Weinberg Z."/>
            <person name="Ruzzo W.L."/>
            <person name="Wloga D."/>
            <person name="Gaertig J."/>
            <person name="Frankel J."/>
            <person name="Tsao C.-C."/>
            <person name="Gorovsky M.A."/>
            <person name="Keeling P.J."/>
            <person name="Waller R.F."/>
            <person name="Patron N.J."/>
            <person name="Cherry J.M."/>
            <person name="Stover N.A."/>
            <person name="Krieger C.J."/>
            <person name="del Toro C."/>
            <person name="Ryder H.F."/>
            <person name="Williamson S.C."/>
            <person name="Barbeau R.A."/>
            <person name="Hamilton E.P."/>
            <person name="Orias E."/>
        </authorList>
    </citation>
    <scope>NUCLEOTIDE SEQUENCE [LARGE SCALE GENOMIC DNA]</scope>
    <source>
        <strain evidence="3">SB210</strain>
    </source>
</reference>
<dbReference type="GeneID" id="24440331"/>